<evidence type="ECO:0000256" key="4">
    <source>
        <dbReference type="ARBA" id="ARBA00023136"/>
    </source>
</evidence>
<evidence type="ECO:0000256" key="2">
    <source>
        <dbReference type="ARBA" id="ARBA00022692"/>
    </source>
</evidence>
<feature type="compositionally biased region" description="Polar residues" evidence="5">
    <location>
        <begin position="351"/>
        <end position="366"/>
    </location>
</feature>
<dbReference type="EMBL" id="JAAAIP010000019">
    <property type="protein sequence ID" value="KAG0329283.1"/>
    <property type="molecule type" value="Genomic_DNA"/>
</dbReference>
<protein>
    <recommendedName>
        <fullName evidence="7">Myosin-binding domain-containing protein</fullName>
    </recommendedName>
</protein>
<keyword evidence="4 6" id="KW-0472">Membrane</keyword>
<feature type="compositionally biased region" description="Acidic residues" evidence="5">
    <location>
        <begin position="876"/>
        <end position="897"/>
    </location>
</feature>
<evidence type="ECO:0000256" key="1">
    <source>
        <dbReference type="ARBA" id="ARBA00004308"/>
    </source>
</evidence>
<dbReference type="Proteomes" id="UP000738325">
    <property type="component" value="Unassembled WGS sequence"/>
</dbReference>
<evidence type="ECO:0000256" key="6">
    <source>
        <dbReference type="SAM" id="Phobius"/>
    </source>
</evidence>
<dbReference type="Pfam" id="PF12632">
    <property type="entry name" value="Vezatin"/>
    <property type="match status" value="2"/>
</dbReference>
<proteinExistence type="predicted"/>
<gene>
    <name evidence="8" type="ORF">BGZ99_002833</name>
</gene>
<feature type="compositionally biased region" description="Polar residues" evidence="5">
    <location>
        <begin position="381"/>
        <end position="401"/>
    </location>
</feature>
<dbReference type="InterPro" id="IPR026859">
    <property type="entry name" value="Myosin-bd"/>
</dbReference>
<dbReference type="AlphaFoldDB" id="A0A9P6RWE4"/>
<feature type="region of interest" description="Disordered" evidence="5">
    <location>
        <begin position="351"/>
        <end position="401"/>
    </location>
</feature>
<feature type="region of interest" description="Disordered" evidence="5">
    <location>
        <begin position="649"/>
        <end position="673"/>
    </location>
</feature>
<feature type="transmembrane region" description="Helical" evidence="6">
    <location>
        <begin position="160"/>
        <end position="178"/>
    </location>
</feature>
<evidence type="ECO:0000313" key="9">
    <source>
        <dbReference type="Proteomes" id="UP000738325"/>
    </source>
</evidence>
<evidence type="ECO:0000256" key="3">
    <source>
        <dbReference type="ARBA" id="ARBA00022989"/>
    </source>
</evidence>
<accession>A0A9P6RWE4</accession>
<name>A0A9P6RWE4_9FUNG</name>
<reference evidence="8" key="1">
    <citation type="journal article" date="2020" name="Fungal Divers.">
        <title>Resolving the Mortierellaceae phylogeny through synthesis of multi-gene phylogenetics and phylogenomics.</title>
        <authorList>
            <person name="Vandepol N."/>
            <person name="Liber J."/>
            <person name="Desiro A."/>
            <person name="Na H."/>
            <person name="Kennedy M."/>
            <person name="Barry K."/>
            <person name="Grigoriev I.V."/>
            <person name="Miller A.N."/>
            <person name="O'Donnell K."/>
            <person name="Stajich J.E."/>
            <person name="Bonito G."/>
        </authorList>
    </citation>
    <scope>NUCLEOTIDE SEQUENCE</scope>
    <source>
        <strain evidence="8">REB-010B</strain>
    </source>
</reference>
<feature type="domain" description="Myosin-binding" evidence="7">
    <location>
        <begin position="173"/>
        <end position="295"/>
    </location>
</feature>
<dbReference type="OrthoDB" id="21151at2759"/>
<evidence type="ECO:0000313" key="8">
    <source>
        <dbReference type="EMBL" id="KAG0329283.1"/>
    </source>
</evidence>
<feature type="region of interest" description="Disordered" evidence="5">
    <location>
        <begin position="415"/>
        <end position="461"/>
    </location>
</feature>
<feature type="compositionally biased region" description="Basic residues" evidence="5">
    <location>
        <begin position="367"/>
        <end position="380"/>
    </location>
</feature>
<dbReference type="GO" id="GO:0012505">
    <property type="term" value="C:endomembrane system"/>
    <property type="evidence" value="ECO:0007669"/>
    <property type="project" value="UniProtKB-SubCell"/>
</dbReference>
<evidence type="ECO:0000256" key="5">
    <source>
        <dbReference type="SAM" id="MobiDB-lite"/>
    </source>
</evidence>
<comment type="caution">
    <text evidence="8">The sequence shown here is derived from an EMBL/GenBank/DDBJ whole genome shotgun (WGS) entry which is preliminary data.</text>
</comment>
<feature type="domain" description="Myosin-binding" evidence="7">
    <location>
        <begin position="463"/>
        <end position="584"/>
    </location>
</feature>
<keyword evidence="9" id="KW-1185">Reference proteome</keyword>
<feature type="region of interest" description="Disordered" evidence="5">
    <location>
        <begin position="874"/>
        <end position="897"/>
    </location>
</feature>
<feature type="compositionally biased region" description="Polar residues" evidence="5">
    <location>
        <begin position="436"/>
        <end position="461"/>
    </location>
</feature>
<sequence length="897" mass="100739">MADTVVYEDSPLAQYLQEIQGEQQYGTGLQHTTVPVNEPDPPPAFIGTRLAHSAADMVTQLVEYLTHTFSSSATDAEDAEFEERFKYFICTSPFLNRAVTLQHSHERGRRTDMPLTLEYASKFNPGRFGYALGFGTLATLLVRLVLSRTRAARLPWMKPFLSRTAAFSLAFASSAWMLRILQRRNIQVTQNQALQSLQQLVNQCQALDAKVNRAIMVIQEIELISRGYRLSTPLAPISRIEQASKTRRCNIVRAQLVAALAKSGGLFQRSTETLQSHIDHKRLSTLLDMYNITPSSRPNSPQGYHDASGEQPSIMAIATATRPQERRHAHPTLTFDTINLATDNDNLTLTASPTSDLYSPLPSSFSHHLRQQSTSRRRTRNTAGSSRPNSRPSSYHDPSTSTLAHIEFIGHNYSKRSTRRHHTSWSASEGEESDDNATAMTISPRSSTYSNPDGSPTSITSPEMTSLERLRKNFQRMHGYRREFLCELLSIRRKSRKGRHGLNALKDYDKNWTVAKDVLLESVAGIEAIVDELTKTLDSELYTLPRIDTQGNNNDNSAQDKQLQPFVHRLATLEQHVRGVQAKLFICNEDIKETTQLESSDAEKRRLLELQYESISLDISMMATEWQLGKTALAHILEPSVGKSMLADDKRSDLHHQQQSQLGQNEDDADDSRILGPIIDSMELLEDQQRLMDLAAKREETWEASTESQLQDALAARKAGLTGPDGVKMTRAERIQHQRVLREQEELRKERTYDNSKMVNELKDVLGRRRHLREGDDEDQQLQQMATTLGSSLIPTELQLSQSSTSASGEPQGYSLTTTSLADRIEALGQPSLVEELSASHRSELTMMSGSFYSTLDQELASAVEDSYVEISGVGEAEETLEDTLEEKQDEDEDEQA</sequence>
<dbReference type="GO" id="GO:0017022">
    <property type="term" value="F:myosin binding"/>
    <property type="evidence" value="ECO:0007669"/>
    <property type="project" value="InterPro"/>
</dbReference>
<keyword evidence="2 6" id="KW-0812">Transmembrane</keyword>
<organism evidence="8 9">
    <name type="scientific">Dissophora globulifera</name>
    <dbReference type="NCBI Taxonomy" id="979702"/>
    <lineage>
        <taxon>Eukaryota</taxon>
        <taxon>Fungi</taxon>
        <taxon>Fungi incertae sedis</taxon>
        <taxon>Mucoromycota</taxon>
        <taxon>Mortierellomycotina</taxon>
        <taxon>Mortierellomycetes</taxon>
        <taxon>Mortierellales</taxon>
        <taxon>Mortierellaceae</taxon>
        <taxon>Dissophora</taxon>
    </lineage>
</organism>
<keyword evidence="3 6" id="KW-1133">Transmembrane helix</keyword>
<feature type="transmembrane region" description="Helical" evidence="6">
    <location>
        <begin position="128"/>
        <end position="148"/>
    </location>
</feature>
<evidence type="ECO:0000259" key="7">
    <source>
        <dbReference type="Pfam" id="PF12632"/>
    </source>
</evidence>
<comment type="subcellular location">
    <subcellularLocation>
        <location evidence="1">Endomembrane system</location>
    </subcellularLocation>
</comment>